<protein>
    <submittedName>
        <fullName evidence="1">Uncharacterized protein</fullName>
    </submittedName>
</protein>
<gene>
    <name evidence="1" type="ORF">CGLO_02585</name>
</gene>
<proteinExistence type="predicted"/>
<dbReference type="Proteomes" id="UP000015530">
    <property type="component" value="Unassembled WGS sequence"/>
</dbReference>
<evidence type="ECO:0000313" key="2">
    <source>
        <dbReference type="Proteomes" id="UP000015530"/>
    </source>
</evidence>
<dbReference type="EMBL" id="AMYD01000528">
    <property type="protein sequence ID" value="EQB57307.1"/>
    <property type="molecule type" value="Genomic_DNA"/>
</dbReference>
<organism evidence="1 2">
    <name type="scientific">Colletotrichum gloeosporioides (strain Cg-14)</name>
    <name type="common">Anthracnose fungus</name>
    <name type="synonym">Glomerella cingulata</name>
    <dbReference type="NCBI Taxonomy" id="1237896"/>
    <lineage>
        <taxon>Eukaryota</taxon>
        <taxon>Fungi</taxon>
        <taxon>Dikarya</taxon>
        <taxon>Ascomycota</taxon>
        <taxon>Pezizomycotina</taxon>
        <taxon>Sordariomycetes</taxon>
        <taxon>Hypocreomycetidae</taxon>
        <taxon>Glomerellales</taxon>
        <taxon>Glomerellaceae</taxon>
        <taxon>Colletotrichum</taxon>
        <taxon>Colletotrichum gloeosporioides species complex</taxon>
    </lineage>
</organism>
<reference evidence="2" key="1">
    <citation type="journal article" date="2013" name="Mol. Plant Microbe Interact.">
        <title>Global aspects of pacC regulation of pathogenicity genes in Colletotrichum gloeosporioides as revealed by transcriptome analysis.</title>
        <authorList>
            <person name="Alkan N."/>
            <person name="Meng X."/>
            <person name="Friedlander G."/>
            <person name="Reuveni E."/>
            <person name="Sukno S."/>
            <person name="Sherman A."/>
            <person name="Thon M."/>
            <person name="Fluhr R."/>
            <person name="Prusky D."/>
        </authorList>
    </citation>
    <scope>NUCLEOTIDE SEQUENCE [LARGE SCALE GENOMIC DNA]</scope>
    <source>
        <strain evidence="2">Cg-14</strain>
    </source>
</reference>
<sequence length="14" mass="1498">MTPGMLTPIYCAVT</sequence>
<name>T0KNI8_COLGC</name>
<accession>T0KNI8</accession>
<evidence type="ECO:0000313" key="1">
    <source>
        <dbReference type="EMBL" id="EQB57307.1"/>
    </source>
</evidence>
<dbReference type="HOGENOM" id="CLU_3435033_0_0_1"/>
<comment type="caution">
    <text evidence="1">The sequence shown here is derived from an EMBL/GenBank/DDBJ whole genome shotgun (WGS) entry which is preliminary data.</text>
</comment>